<dbReference type="EMBL" id="VJZD01000288">
    <property type="protein sequence ID" value="MPY37205.1"/>
    <property type="molecule type" value="Genomic_DNA"/>
</dbReference>
<comment type="caution">
    <text evidence="3">The sequence shown here is derived from an EMBL/GenBank/DDBJ whole genome shotgun (WGS) entry which is preliminary data.</text>
</comment>
<reference evidence="3 4" key="1">
    <citation type="submission" date="2019-07" db="EMBL/GenBank/DDBJ databases">
        <title>New species of Amycolatopsis and Streptomyces.</title>
        <authorList>
            <person name="Duangmal K."/>
            <person name="Teo W.F.A."/>
            <person name="Lipun K."/>
        </authorList>
    </citation>
    <scope>NUCLEOTIDE SEQUENCE [LARGE SCALE GENOMIC DNA]</scope>
    <source>
        <strain evidence="3 4">NBRC 109810</strain>
    </source>
</reference>
<keyword evidence="4" id="KW-1185">Reference proteome</keyword>
<keyword evidence="2" id="KW-0812">Transmembrane</keyword>
<evidence type="ECO:0000256" key="1">
    <source>
        <dbReference type="SAM" id="MobiDB-lite"/>
    </source>
</evidence>
<feature type="compositionally biased region" description="Low complexity" evidence="1">
    <location>
        <begin position="99"/>
        <end position="116"/>
    </location>
</feature>
<feature type="transmembrane region" description="Helical" evidence="2">
    <location>
        <begin position="57"/>
        <end position="79"/>
    </location>
</feature>
<dbReference type="Proteomes" id="UP000325849">
    <property type="component" value="Unassembled WGS sequence"/>
</dbReference>
<proteinExistence type="predicted"/>
<accession>A0A5N8VTE4</accession>
<dbReference type="RefSeq" id="WP_152894805.1">
    <property type="nucleotide sequence ID" value="NZ_VJZD01000288.1"/>
</dbReference>
<gene>
    <name evidence="3" type="ORF">FNH09_40165</name>
</gene>
<organism evidence="3 4">
    <name type="scientific">Streptomyces adustus</name>
    <dbReference type="NCBI Taxonomy" id="1609272"/>
    <lineage>
        <taxon>Bacteria</taxon>
        <taxon>Bacillati</taxon>
        <taxon>Actinomycetota</taxon>
        <taxon>Actinomycetes</taxon>
        <taxon>Kitasatosporales</taxon>
        <taxon>Streptomycetaceae</taxon>
        <taxon>Streptomyces</taxon>
    </lineage>
</organism>
<protein>
    <submittedName>
        <fullName evidence="3">Uncharacterized protein</fullName>
    </submittedName>
</protein>
<evidence type="ECO:0000313" key="4">
    <source>
        <dbReference type="Proteomes" id="UP000325849"/>
    </source>
</evidence>
<keyword evidence="2" id="KW-1133">Transmembrane helix</keyword>
<name>A0A5N8VTE4_9ACTN</name>
<sequence>MPVDPYDDRSGVPVGDPFEDRLSAALQQTGSTFDTDRAALAAGGAARGRRRQLLRRTAVVGGAAAVALVGVGGALLGPWGGGPAAEPAAVASQPRPAESKSTSTSRSASGSPSAAFSRDDMIRTLEKLLPGGTFSGQDGRGTDSPYPPSAQVVFDDGKGASAISVGVDRVRPGGQQARQATQCPDKVFTPFDACTTTHLADDSVLMVLKGYEYPDKREDTKMWSADLITPSGQHVSVQEWNAAAEKGSPVTRPEPALSVARLTELAAAKEWREIADTQPVPQEPADPGTPEADGKAIVRTLTGLLPKGMKVVTKSADNTEFAYLVLDDGKGRSYVQINVQPGMSDLAGELFGGAETLSDGTLVTSRQGPGEKGGSGVVMWTVDTLRTDGLRVVISGFNSASQRTAATRATPALTMKQLRNIALSPKWRKLG</sequence>
<dbReference type="AlphaFoldDB" id="A0A5N8VTE4"/>
<feature type="compositionally biased region" description="Basic and acidic residues" evidence="1">
    <location>
        <begin position="117"/>
        <end position="126"/>
    </location>
</feature>
<evidence type="ECO:0000256" key="2">
    <source>
        <dbReference type="SAM" id="Phobius"/>
    </source>
</evidence>
<keyword evidence="2" id="KW-0472">Membrane</keyword>
<feature type="region of interest" description="Disordered" evidence="1">
    <location>
        <begin position="83"/>
        <end position="151"/>
    </location>
</feature>
<dbReference type="OrthoDB" id="3686068at2"/>
<evidence type="ECO:0000313" key="3">
    <source>
        <dbReference type="EMBL" id="MPY37205.1"/>
    </source>
</evidence>